<keyword evidence="1" id="KW-0732">Signal</keyword>
<dbReference type="SUPFAM" id="SSF54427">
    <property type="entry name" value="NTF2-like"/>
    <property type="match status" value="1"/>
</dbReference>
<dbReference type="EMBL" id="CAJGYM010000051">
    <property type="protein sequence ID" value="CAD6195151.1"/>
    <property type="molecule type" value="Genomic_DNA"/>
</dbReference>
<gene>
    <name evidence="2" type="ORF">CAUJ_LOCUS11070</name>
</gene>
<name>A0A8S1HL94_9PELO</name>
<feature type="chain" id="PRO_5035725786" description="DUF38 domain-containing protein" evidence="1">
    <location>
        <begin position="23"/>
        <end position="139"/>
    </location>
</feature>
<evidence type="ECO:0000313" key="2">
    <source>
        <dbReference type="EMBL" id="CAD6195151.1"/>
    </source>
</evidence>
<proteinExistence type="predicted"/>
<evidence type="ECO:0000313" key="3">
    <source>
        <dbReference type="Proteomes" id="UP000835052"/>
    </source>
</evidence>
<dbReference type="AlphaFoldDB" id="A0A8S1HL94"/>
<evidence type="ECO:0000256" key="1">
    <source>
        <dbReference type="SAM" id="SignalP"/>
    </source>
</evidence>
<keyword evidence="3" id="KW-1185">Reference proteome</keyword>
<evidence type="ECO:0008006" key="4">
    <source>
        <dbReference type="Google" id="ProtNLM"/>
    </source>
</evidence>
<accession>A0A8S1HL94</accession>
<organism evidence="2 3">
    <name type="scientific">Caenorhabditis auriculariae</name>
    <dbReference type="NCBI Taxonomy" id="2777116"/>
    <lineage>
        <taxon>Eukaryota</taxon>
        <taxon>Metazoa</taxon>
        <taxon>Ecdysozoa</taxon>
        <taxon>Nematoda</taxon>
        <taxon>Chromadorea</taxon>
        <taxon>Rhabditida</taxon>
        <taxon>Rhabditina</taxon>
        <taxon>Rhabditomorpha</taxon>
        <taxon>Rhabditoidea</taxon>
        <taxon>Rhabditidae</taxon>
        <taxon>Peloderinae</taxon>
        <taxon>Caenorhabditis</taxon>
    </lineage>
</organism>
<dbReference type="InterPro" id="IPR032710">
    <property type="entry name" value="NTF2-like_dom_sf"/>
</dbReference>
<feature type="signal peptide" evidence="1">
    <location>
        <begin position="1"/>
        <end position="22"/>
    </location>
</feature>
<reference evidence="2" key="1">
    <citation type="submission" date="2020-10" db="EMBL/GenBank/DDBJ databases">
        <authorList>
            <person name="Kikuchi T."/>
        </authorList>
    </citation>
    <scope>NUCLEOTIDE SEQUENCE</scope>
    <source>
        <strain evidence="2">NKZ352</strain>
    </source>
</reference>
<sequence length="139" mass="16332">MLPQRLSIQILFLTLFCSLLNANEKELTKIVEKMNDFTVKRDHTAMAALYTQDAQIVYCEMTYVGNIDVERIYFFEFSAFKTSEISLKSVDFDSLTATFEHWYHDDNYGAFVIVEALNFRLVNGKYKISRNVREQKCRI</sequence>
<comment type="caution">
    <text evidence="2">The sequence shown here is derived from an EMBL/GenBank/DDBJ whole genome shotgun (WGS) entry which is preliminary data.</text>
</comment>
<protein>
    <recommendedName>
        <fullName evidence="4">DUF38 domain-containing protein</fullName>
    </recommendedName>
</protein>
<dbReference type="Proteomes" id="UP000835052">
    <property type="component" value="Unassembled WGS sequence"/>
</dbReference>